<evidence type="ECO:0000313" key="2">
    <source>
        <dbReference type="EMBL" id="RDV01364.1"/>
    </source>
</evidence>
<accession>A0A371B1H9</accession>
<keyword evidence="1" id="KW-0812">Transmembrane</keyword>
<gene>
    <name evidence="2" type="ORF">DXH78_19265</name>
</gene>
<proteinExistence type="predicted"/>
<evidence type="ECO:0000313" key="3">
    <source>
        <dbReference type="Proteomes" id="UP000263993"/>
    </source>
</evidence>
<organism evidence="2 3">
    <name type="scientific">Undibacter mobilis</name>
    <dbReference type="NCBI Taxonomy" id="2292256"/>
    <lineage>
        <taxon>Bacteria</taxon>
        <taxon>Pseudomonadati</taxon>
        <taxon>Pseudomonadota</taxon>
        <taxon>Alphaproteobacteria</taxon>
        <taxon>Hyphomicrobiales</taxon>
        <taxon>Nitrobacteraceae</taxon>
        <taxon>Undibacter</taxon>
    </lineage>
</organism>
<dbReference type="Pfam" id="PF19660">
    <property type="entry name" value="DUF6163"/>
    <property type="match status" value="1"/>
</dbReference>
<reference evidence="3" key="1">
    <citation type="submission" date="2018-08" db="EMBL/GenBank/DDBJ databases">
        <authorList>
            <person name="Kim S.-J."/>
            <person name="Jung G.-Y."/>
        </authorList>
    </citation>
    <scope>NUCLEOTIDE SEQUENCE [LARGE SCALE GENOMIC DNA]</scope>
    <source>
        <strain evidence="3">GY_H</strain>
    </source>
</reference>
<keyword evidence="1" id="KW-1133">Transmembrane helix</keyword>
<evidence type="ECO:0008006" key="4">
    <source>
        <dbReference type="Google" id="ProtNLM"/>
    </source>
</evidence>
<feature type="transmembrane region" description="Helical" evidence="1">
    <location>
        <begin position="56"/>
        <end position="73"/>
    </location>
</feature>
<keyword evidence="3" id="KW-1185">Reference proteome</keyword>
<feature type="transmembrane region" description="Helical" evidence="1">
    <location>
        <begin position="27"/>
        <end position="49"/>
    </location>
</feature>
<dbReference type="InterPro" id="IPR046161">
    <property type="entry name" value="DUF6163"/>
</dbReference>
<feature type="transmembrane region" description="Helical" evidence="1">
    <location>
        <begin position="79"/>
        <end position="98"/>
    </location>
</feature>
<evidence type="ECO:0000256" key="1">
    <source>
        <dbReference type="SAM" id="Phobius"/>
    </source>
</evidence>
<dbReference type="AlphaFoldDB" id="A0A371B1H9"/>
<protein>
    <recommendedName>
        <fullName evidence="4">DoxX-like protein</fullName>
    </recommendedName>
</protein>
<keyword evidence="1" id="KW-0472">Membrane</keyword>
<dbReference type="EMBL" id="QRGO01000003">
    <property type="protein sequence ID" value="RDV01364.1"/>
    <property type="molecule type" value="Genomic_DNA"/>
</dbReference>
<dbReference type="Proteomes" id="UP000263993">
    <property type="component" value="Unassembled WGS sequence"/>
</dbReference>
<sequence>MLKGLYHWAHICGVGAGEDELYTSHSIAWQTATVFFAVIDLVAAVGLWLAAAWGAVIWLTAVASMVAVQLFFPQVFGRGFFTILFEGAMLAIYLNLAVKAAREQPV</sequence>
<comment type="caution">
    <text evidence="2">The sequence shown here is derived from an EMBL/GenBank/DDBJ whole genome shotgun (WGS) entry which is preliminary data.</text>
</comment>
<name>A0A371B1H9_9BRAD</name>